<dbReference type="InterPro" id="IPR051916">
    <property type="entry name" value="GPI-anchor_lipid_remodeler"/>
</dbReference>
<accession>A0ABT2NKA8</accession>
<feature type="domain" description="Endonuclease/exonuclease/phosphatase" evidence="1">
    <location>
        <begin position="6"/>
        <end position="220"/>
    </location>
</feature>
<dbReference type="EMBL" id="JAOCQF010000001">
    <property type="protein sequence ID" value="MCT8329191.1"/>
    <property type="molecule type" value="Genomic_DNA"/>
</dbReference>
<proteinExistence type="predicted"/>
<comment type="caution">
    <text evidence="2">The sequence shown here is derived from an EMBL/GenBank/DDBJ whole genome shotgun (WGS) entry which is preliminary data.</text>
</comment>
<dbReference type="InterPro" id="IPR036691">
    <property type="entry name" value="Endo/exonu/phosph_ase_sf"/>
</dbReference>
<gene>
    <name evidence="2" type="ORF">N5I32_06675</name>
</gene>
<dbReference type="Pfam" id="PF03372">
    <property type="entry name" value="Exo_endo_phos"/>
    <property type="match status" value="1"/>
</dbReference>
<dbReference type="GO" id="GO:0004519">
    <property type="term" value="F:endonuclease activity"/>
    <property type="evidence" value="ECO:0007669"/>
    <property type="project" value="UniProtKB-KW"/>
</dbReference>
<keyword evidence="2" id="KW-0540">Nuclease</keyword>
<keyword evidence="2" id="KW-0378">Hydrolase</keyword>
<dbReference type="InterPro" id="IPR005135">
    <property type="entry name" value="Endo/exonuclease/phosphatase"/>
</dbReference>
<evidence type="ECO:0000313" key="3">
    <source>
        <dbReference type="Proteomes" id="UP001205601"/>
    </source>
</evidence>
<dbReference type="PANTHER" id="PTHR14859:SF15">
    <property type="entry name" value="ENDONUCLEASE_EXONUCLEASE_PHOSPHATASE DOMAIN-CONTAINING PROTEIN"/>
    <property type="match status" value="1"/>
</dbReference>
<organism evidence="2 3">
    <name type="scientific">Albidovulum sediminis</name>
    <dbReference type="NCBI Taxonomy" id="3066345"/>
    <lineage>
        <taxon>Bacteria</taxon>
        <taxon>Pseudomonadati</taxon>
        <taxon>Pseudomonadota</taxon>
        <taxon>Alphaproteobacteria</taxon>
        <taxon>Rhodobacterales</taxon>
        <taxon>Paracoccaceae</taxon>
        <taxon>Albidovulum</taxon>
    </lineage>
</organism>
<dbReference type="RefSeq" id="WP_261494609.1">
    <property type="nucleotide sequence ID" value="NZ_JAOCQF010000001.1"/>
</dbReference>
<protein>
    <submittedName>
        <fullName evidence="2">Endonuclease/exonuclease/phosphatase family protein</fullName>
    </submittedName>
</protein>
<reference evidence="3" key="1">
    <citation type="submission" date="2023-07" db="EMBL/GenBank/DDBJ databases">
        <title>Defluviimonas sediminis sp. nov., isolated from mangrove sediment.</title>
        <authorList>
            <person name="Liu L."/>
            <person name="Li J."/>
            <person name="Huang Y."/>
            <person name="Pan J."/>
            <person name="Li M."/>
        </authorList>
    </citation>
    <scope>NUCLEOTIDE SEQUENCE [LARGE SCALE GENOMIC DNA]</scope>
    <source>
        <strain evidence="3">FT324</strain>
    </source>
</reference>
<dbReference type="Gene3D" id="3.60.10.10">
    <property type="entry name" value="Endonuclease/exonuclease/phosphatase"/>
    <property type="match status" value="1"/>
</dbReference>
<dbReference type="Proteomes" id="UP001205601">
    <property type="component" value="Unassembled WGS sequence"/>
</dbReference>
<name>A0ABT2NKA8_9RHOB</name>
<dbReference type="SUPFAM" id="SSF56219">
    <property type="entry name" value="DNase I-like"/>
    <property type="match status" value="1"/>
</dbReference>
<keyword evidence="2" id="KW-0255">Endonuclease</keyword>
<dbReference type="PANTHER" id="PTHR14859">
    <property type="entry name" value="CALCOFLUOR WHITE HYPERSENSITIVE PROTEIN PRECURSOR"/>
    <property type="match status" value="1"/>
</dbReference>
<evidence type="ECO:0000313" key="2">
    <source>
        <dbReference type="EMBL" id="MCT8329191.1"/>
    </source>
</evidence>
<sequence>MRLRLASYNVHKCVGLDRRRKPGRIVDVINEVGADIVALQEVDLRLGNRPAALPLHLIEHETDFHVPDFAPESPSLGWHGQAILIRRGIAIRDIRRILLPGLEPRGALLAEGEAGGQPFRIVAVHLGLLRRYRLMQMAAIRAAMSTREAMATAILGDFNEWSSRDGMAPLADAFRVHAPGRSFPAARPIARLDRIALSEGWHLGDAGVHVSPLARLASDHLPVWADVRLSPDG</sequence>
<keyword evidence="3" id="KW-1185">Reference proteome</keyword>
<evidence type="ECO:0000259" key="1">
    <source>
        <dbReference type="Pfam" id="PF03372"/>
    </source>
</evidence>